<dbReference type="Gene3D" id="1.10.530.10">
    <property type="match status" value="1"/>
</dbReference>
<evidence type="ECO:0000313" key="1">
    <source>
        <dbReference type="EMBL" id="MDW2798264.1"/>
    </source>
</evidence>
<dbReference type="RefSeq" id="WP_318064507.1">
    <property type="nucleotide sequence ID" value="NZ_JAWONS010000184.1"/>
</dbReference>
<reference evidence="1 2" key="1">
    <citation type="submission" date="2023-10" db="EMBL/GenBank/DDBJ databases">
        <title>A novel Glycoside Hydrolase 43-Like Enzyme from Clostrdium boliviensis is an Endo-xylanase, and a Candidate for Xylooligosaccharides Production from Different Xylan Substrates.</title>
        <authorList>
            <person name="Alvarez M.T."/>
            <person name="Rocabado-Villegas L.R."/>
            <person name="Salas-Veizaga D.M."/>
            <person name="Linares-Pasten J.A."/>
            <person name="Gudmundsdottir E.E."/>
            <person name="Hreggvidsson G.O."/>
            <person name="Adlercreutz P."/>
            <person name="Nordberg Karlsson E."/>
        </authorList>
    </citation>
    <scope>NUCLEOTIDE SEQUENCE [LARGE SCALE GENOMIC DNA]</scope>
    <source>
        <strain evidence="1 2">E-1</strain>
    </source>
</reference>
<evidence type="ECO:0000313" key="2">
    <source>
        <dbReference type="Proteomes" id="UP001276854"/>
    </source>
</evidence>
<name>A0ABU4GKY0_9CLOT</name>
<proteinExistence type="predicted"/>
<sequence length="448" mass="51605">MAGKEVKVKDGVTVTDEAVFIGDYMFEIEGNIIQKYKKKQDAIHGDVAEYEEKVKEIMAKHYAFYGKFQKENQYVKRGSILKCSGGTKLTKFDLLKDHGVMEFGGGPIGICSDCKTDHNIYSFGGCNKPTPSGYPERPLEIPTINSKFPFLMHKCIPLLNGNWSKTNSGKLRVWDEEKKEYCDAITTGDYLTCLYGGIISVIEVPQKVNTKEELISLEKMISLGWTQIQCGYNIKGTDTQSPINDMNSEITRRFRDVNQGDIDKLNNLFKKYDINTKKRICAFFAECSAETSDGKGLIEQAVDKGDTKKLNIKYLFSAKPTRANLKKWFDDNRKYKYIYRGGGTIQLTWDYHYTEFNNWMIQELGIKDEKIIKLGAEYVASTYPWEAGVFYWERYNLNEKADKLKDNYVWRDIDIITNVVNSGMSEAEKTNRDDKYKLWLNNFTLNKQ</sequence>
<organism evidence="1 2">
    <name type="scientific">Clostridium boliviensis</name>
    <dbReference type="NCBI Taxonomy" id="318465"/>
    <lineage>
        <taxon>Bacteria</taxon>
        <taxon>Bacillati</taxon>
        <taxon>Bacillota</taxon>
        <taxon>Clostridia</taxon>
        <taxon>Eubacteriales</taxon>
        <taxon>Clostridiaceae</taxon>
        <taxon>Clostridium</taxon>
    </lineage>
</organism>
<dbReference type="Proteomes" id="UP001276854">
    <property type="component" value="Unassembled WGS sequence"/>
</dbReference>
<dbReference type="Pfam" id="PF14107">
    <property type="entry name" value="DUF4280"/>
    <property type="match status" value="1"/>
</dbReference>
<gene>
    <name evidence="1" type="ORF">RZO55_11840</name>
</gene>
<keyword evidence="2" id="KW-1185">Reference proteome</keyword>
<comment type="caution">
    <text evidence="1">The sequence shown here is derived from an EMBL/GenBank/DDBJ whole genome shotgun (WGS) entry which is preliminary data.</text>
</comment>
<dbReference type="InterPro" id="IPR025460">
    <property type="entry name" value="DUF4280"/>
</dbReference>
<dbReference type="InterPro" id="IPR023346">
    <property type="entry name" value="Lysozyme-like_dom_sf"/>
</dbReference>
<dbReference type="SUPFAM" id="SSF53955">
    <property type="entry name" value="Lysozyme-like"/>
    <property type="match status" value="1"/>
</dbReference>
<accession>A0ABU4GKY0</accession>
<protein>
    <submittedName>
        <fullName evidence="1">PAAR-like protein</fullName>
    </submittedName>
</protein>
<dbReference type="EMBL" id="JAWONS010000184">
    <property type="protein sequence ID" value="MDW2798264.1"/>
    <property type="molecule type" value="Genomic_DNA"/>
</dbReference>